<dbReference type="Gene3D" id="3.90.1590.10">
    <property type="entry name" value="glutathione-dependent formaldehyde- activating enzyme (gfa)"/>
    <property type="match status" value="1"/>
</dbReference>
<dbReference type="RefSeq" id="XP_018065861.1">
    <property type="nucleotide sequence ID" value="XM_018215764.1"/>
</dbReference>
<reference evidence="1 2" key="1">
    <citation type="submission" date="2015-10" db="EMBL/GenBank/DDBJ databases">
        <title>Full genome of DAOMC 229536 Phialocephala scopiformis, a fungal endophyte of spruce producing the potent anti-insectan compound rugulosin.</title>
        <authorList>
            <consortium name="DOE Joint Genome Institute"/>
            <person name="Walker A.K."/>
            <person name="Frasz S.L."/>
            <person name="Seifert K.A."/>
            <person name="Miller J.D."/>
            <person name="Mondo S.J."/>
            <person name="Labutti K."/>
            <person name="Lipzen A."/>
            <person name="Dockter R."/>
            <person name="Kennedy M."/>
            <person name="Grigoriev I.V."/>
            <person name="Spatafora J.W."/>
        </authorList>
    </citation>
    <scope>NUCLEOTIDE SEQUENCE [LARGE SCALE GENOMIC DNA]</scope>
    <source>
        <strain evidence="1 2">CBS 120377</strain>
    </source>
</reference>
<accession>A0A194WU68</accession>
<sequence>MPPLSKDPITLTGGCFCSAIRYTITIPSLSSRPKIPPMPSRELHPPTEISSHMPMISLDHCTSCRRAPGSIVECWLIMPQSWITFSLLPKFTDAHLASAEEYIQPTTIGLLKGEEEIIESTWLRHFEGNEGSHRTFCGRCGTHLTFHYSGEPREMSRKADWGAIFDVAVGTLDQESVEVEGLKPNYTGWAELGIGWVKKLLAEGEKSLVD</sequence>
<keyword evidence="2" id="KW-1185">Reference proteome</keyword>
<organism evidence="1 2">
    <name type="scientific">Mollisia scopiformis</name>
    <name type="common">Conifer needle endophyte fungus</name>
    <name type="synonym">Phialocephala scopiformis</name>
    <dbReference type="NCBI Taxonomy" id="149040"/>
    <lineage>
        <taxon>Eukaryota</taxon>
        <taxon>Fungi</taxon>
        <taxon>Dikarya</taxon>
        <taxon>Ascomycota</taxon>
        <taxon>Pezizomycotina</taxon>
        <taxon>Leotiomycetes</taxon>
        <taxon>Helotiales</taxon>
        <taxon>Mollisiaceae</taxon>
        <taxon>Mollisia</taxon>
    </lineage>
</organism>
<dbReference type="OrthoDB" id="6329284at2759"/>
<name>A0A194WU68_MOLSC</name>
<dbReference type="SUPFAM" id="SSF51316">
    <property type="entry name" value="Mss4-like"/>
    <property type="match status" value="1"/>
</dbReference>
<dbReference type="GeneID" id="28825490"/>
<dbReference type="AlphaFoldDB" id="A0A194WU68"/>
<dbReference type="InterPro" id="IPR011057">
    <property type="entry name" value="Mss4-like_sf"/>
</dbReference>
<gene>
    <name evidence="1" type="ORF">LY89DRAFT_688742</name>
</gene>
<dbReference type="InParanoid" id="A0A194WU68"/>
<dbReference type="PANTHER" id="PTHR33337">
    <property type="entry name" value="GFA DOMAIN-CONTAINING PROTEIN"/>
    <property type="match status" value="1"/>
</dbReference>
<dbReference type="EMBL" id="KQ947426">
    <property type="protein sequence ID" value="KUJ11506.1"/>
    <property type="molecule type" value="Genomic_DNA"/>
</dbReference>
<evidence type="ECO:0008006" key="3">
    <source>
        <dbReference type="Google" id="ProtNLM"/>
    </source>
</evidence>
<evidence type="ECO:0000313" key="2">
    <source>
        <dbReference type="Proteomes" id="UP000070700"/>
    </source>
</evidence>
<proteinExistence type="predicted"/>
<evidence type="ECO:0000313" key="1">
    <source>
        <dbReference type="EMBL" id="KUJ11506.1"/>
    </source>
</evidence>
<dbReference type="PANTHER" id="PTHR33337:SF40">
    <property type="entry name" value="CENP-V_GFA DOMAIN-CONTAINING PROTEIN-RELATED"/>
    <property type="match status" value="1"/>
</dbReference>
<protein>
    <recommendedName>
        <fullName evidence="3">CENP-V/GFA domain-containing protein</fullName>
    </recommendedName>
</protein>
<dbReference type="KEGG" id="psco:LY89DRAFT_688742"/>
<dbReference type="Proteomes" id="UP000070700">
    <property type="component" value="Unassembled WGS sequence"/>
</dbReference>